<keyword evidence="2" id="KW-0472">Membrane</keyword>
<dbReference type="Proteomes" id="UP001642406">
    <property type="component" value="Unassembled WGS sequence"/>
</dbReference>
<keyword evidence="1" id="KW-0813">Transport</keyword>
<dbReference type="Gene3D" id="3.40.50.80">
    <property type="entry name" value="Nucleotide-binding domain of ferredoxin-NADP reductase (FNR) module"/>
    <property type="match status" value="1"/>
</dbReference>
<sequence length="273" mass="30122">MGIIATSCMSIIAVLSQFWLRWKFYQSFLIIHIILAIVALSTILSHTLTAPCASPALSAANLHVKYSKIFVHNETVVRYFADADLLRIEMTPGVRAPFKLGPGPRLRKQCQKATDGVIRPKLLVEGPYGNKSHVYLFDTLLLFVGGTGIASAVPYILDQMQRDQEGKTSTTNIQLLWSGRQRPYLTTLPLQSFVVPSSAEMSAAPSYRHHHHHHHHHHNPLSADYVTAHGRPVVKSIIATAVEQAKLSLTSVALLVRGPATVSDDGRVLYLPP</sequence>
<feature type="transmembrane region" description="Helical" evidence="2">
    <location>
        <begin position="28"/>
        <end position="48"/>
    </location>
</feature>
<gene>
    <name evidence="3" type="ORF">SBRCBS47491_004562</name>
</gene>
<reference evidence="3 4" key="1">
    <citation type="submission" date="2024-01" db="EMBL/GenBank/DDBJ databases">
        <authorList>
            <person name="Allen C."/>
            <person name="Tagirdzhanova G."/>
        </authorList>
    </citation>
    <scope>NUCLEOTIDE SEQUENCE [LARGE SCALE GENOMIC DNA]</scope>
</reference>
<evidence type="ECO:0008006" key="5">
    <source>
        <dbReference type="Google" id="ProtNLM"/>
    </source>
</evidence>
<evidence type="ECO:0000256" key="1">
    <source>
        <dbReference type="ARBA" id="ARBA00022448"/>
    </source>
</evidence>
<feature type="transmembrane region" description="Helical" evidence="2">
    <location>
        <begin position="134"/>
        <end position="157"/>
    </location>
</feature>
<dbReference type="PANTHER" id="PTHR32361:SF9">
    <property type="entry name" value="FERRIC REDUCTASE TRANSMEMBRANE COMPONENT 3-RELATED"/>
    <property type="match status" value="1"/>
</dbReference>
<organism evidence="3 4">
    <name type="scientific">Sporothrix bragantina</name>
    <dbReference type="NCBI Taxonomy" id="671064"/>
    <lineage>
        <taxon>Eukaryota</taxon>
        <taxon>Fungi</taxon>
        <taxon>Dikarya</taxon>
        <taxon>Ascomycota</taxon>
        <taxon>Pezizomycotina</taxon>
        <taxon>Sordariomycetes</taxon>
        <taxon>Sordariomycetidae</taxon>
        <taxon>Ophiostomatales</taxon>
        <taxon>Ophiostomataceae</taxon>
        <taxon>Sporothrix</taxon>
    </lineage>
</organism>
<accession>A0ABP0BPH2</accession>
<evidence type="ECO:0000313" key="3">
    <source>
        <dbReference type="EMBL" id="CAK7221548.1"/>
    </source>
</evidence>
<keyword evidence="4" id="KW-1185">Reference proteome</keyword>
<dbReference type="InterPro" id="IPR051410">
    <property type="entry name" value="Ferric/Cupric_Reductase"/>
</dbReference>
<evidence type="ECO:0000256" key="2">
    <source>
        <dbReference type="SAM" id="Phobius"/>
    </source>
</evidence>
<protein>
    <recommendedName>
        <fullName evidence="5">FAD-binding FR-type domain-containing protein</fullName>
    </recommendedName>
</protein>
<keyword evidence="2" id="KW-0812">Transmembrane</keyword>
<keyword evidence="2" id="KW-1133">Transmembrane helix</keyword>
<evidence type="ECO:0000313" key="4">
    <source>
        <dbReference type="Proteomes" id="UP001642406"/>
    </source>
</evidence>
<proteinExistence type="predicted"/>
<name>A0ABP0BPH2_9PEZI</name>
<dbReference type="EMBL" id="CAWUHC010000035">
    <property type="protein sequence ID" value="CAK7221548.1"/>
    <property type="molecule type" value="Genomic_DNA"/>
</dbReference>
<dbReference type="SUPFAM" id="SSF52343">
    <property type="entry name" value="Ferredoxin reductase-like, C-terminal NADP-linked domain"/>
    <property type="match status" value="1"/>
</dbReference>
<dbReference type="PANTHER" id="PTHR32361">
    <property type="entry name" value="FERRIC/CUPRIC REDUCTASE TRANSMEMBRANE COMPONENT"/>
    <property type="match status" value="1"/>
</dbReference>
<comment type="caution">
    <text evidence="3">The sequence shown here is derived from an EMBL/GenBank/DDBJ whole genome shotgun (WGS) entry which is preliminary data.</text>
</comment>
<dbReference type="InterPro" id="IPR039261">
    <property type="entry name" value="FNR_nucleotide-bd"/>
</dbReference>